<comment type="caution">
    <text evidence="1">The sequence shown here is derived from an EMBL/GenBank/DDBJ whole genome shotgun (WGS) entry which is preliminary data.</text>
</comment>
<accession>A0A6C8GNS1</accession>
<reference evidence="1 2" key="1">
    <citation type="journal article" date="2011" name="BMC Genomics">
        <title>Genome sequencing reveals diversification of virulence factor content and possible host adaptation in distinct subpopulations of Salmonella enterica.</title>
        <authorList>
            <person name="den Bakker H.C."/>
            <person name="Moreno Switt A.I."/>
            <person name="Govoni G."/>
            <person name="Cummings C.A."/>
            <person name="Ranieri M.L."/>
            <person name="Degoricija L."/>
            <person name="Hoelzer K."/>
            <person name="Rodriguez-Rivera L.D."/>
            <person name="Brown S."/>
            <person name="Bolchacova E."/>
            <person name="Furtado M.R."/>
            <person name="Wiedmann M."/>
        </authorList>
    </citation>
    <scope>NUCLEOTIDE SEQUENCE [LARGE SCALE GENOMIC DNA]</scope>
    <source>
        <strain evidence="1 2">A4-669</strain>
    </source>
</reference>
<dbReference type="AlphaFoldDB" id="A0A6C8GNS1"/>
<proteinExistence type="predicted"/>
<name>A0A6C8GNS1_SALET</name>
<dbReference type="EMBL" id="AFCI01000785">
    <property type="protein sequence ID" value="EHC37033.1"/>
    <property type="molecule type" value="Genomic_DNA"/>
</dbReference>
<dbReference type="Proteomes" id="UP000004906">
    <property type="component" value="Unassembled WGS sequence"/>
</dbReference>
<evidence type="ECO:0000313" key="2">
    <source>
        <dbReference type="Proteomes" id="UP000004906"/>
    </source>
</evidence>
<organism evidence="1 2">
    <name type="scientific">Salmonella enterica subsp. enterica serovar Adelaide str. A4-669</name>
    <dbReference type="NCBI Taxonomy" id="913063"/>
    <lineage>
        <taxon>Bacteria</taxon>
        <taxon>Pseudomonadati</taxon>
        <taxon>Pseudomonadota</taxon>
        <taxon>Gammaproteobacteria</taxon>
        <taxon>Enterobacterales</taxon>
        <taxon>Enterobacteriaceae</taxon>
        <taxon>Salmonella</taxon>
    </lineage>
</organism>
<sequence length="62" mass="7307">MLQAGLTALGKQGIYQRGWRIPYRKRLRLTRTRDAGEGGRVYIGSGYYTYLYELLFRNPMFN</sequence>
<protein>
    <submittedName>
        <fullName evidence="1">Uncharacterized protein</fullName>
    </submittedName>
</protein>
<feature type="non-terminal residue" evidence="1">
    <location>
        <position position="62"/>
    </location>
</feature>
<gene>
    <name evidence="1" type="ORF">LTSEADE_2250</name>
</gene>
<evidence type="ECO:0000313" key="1">
    <source>
        <dbReference type="EMBL" id="EHC37033.1"/>
    </source>
</evidence>